<evidence type="ECO:0000256" key="14">
    <source>
        <dbReference type="SAM" id="MobiDB-lite"/>
    </source>
</evidence>
<dbReference type="GO" id="GO:0016567">
    <property type="term" value="P:protein ubiquitination"/>
    <property type="evidence" value="ECO:0007669"/>
    <property type="project" value="UniProtKB-UniPathway"/>
</dbReference>
<comment type="caution">
    <text evidence="17">The sequence shown here is derived from an EMBL/GenBank/DDBJ whole genome shotgun (WGS) entry which is preliminary data.</text>
</comment>
<dbReference type="SUPFAM" id="SSF57850">
    <property type="entry name" value="RING/U-box"/>
    <property type="match status" value="6"/>
</dbReference>
<reference evidence="17 18" key="1">
    <citation type="submission" date="2019-09" db="EMBL/GenBank/DDBJ databases">
        <authorList>
            <person name="Ou C."/>
        </authorList>
    </citation>
    <scope>NUCLEOTIDE SEQUENCE [LARGE SCALE GENOMIC DNA]</scope>
    <source>
        <strain evidence="17">S2</strain>
        <tissue evidence="17">Leaf</tissue>
    </source>
</reference>
<feature type="compositionally biased region" description="Low complexity" evidence="14">
    <location>
        <begin position="1"/>
        <end position="17"/>
    </location>
</feature>
<dbReference type="InterPro" id="IPR017907">
    <property type="entry name" value="Znf_RING_CS"/>
</dbReference>
<dbReference type="FunFam" id="3.30.40.10:FF:000230">
    <property type="entry name" value="RBR-type E3 ubiquitin transferase"/>
    <property type="match status" value="2"/>
</dbReference>
<dbReference type="PROSITE" id="PS50089">
    <property type="entry name" value="ZF_RING_2"/>
    <property type="match status" value="3"/>
</dbReference>
<dbReference type="InterPro" id="IPR001841">
    <property type="entry name" value="Znf_RING"/>
</dbReference>
<keyword evidence="8" id="KW-0479">Metal-binding</keyword>
<dbReference type="PROSITE" id="PS51873">
    <property type="entry name" value="TRIAD"/>
    <property type="match status" value="1"/>
</dbReference>
<comment type="catalytic activity">
    <reaction evidence="1">
        <text>[E2 ubiquitin-conjugating enzyme]-S-ubiquitinyl-L-cysteine + [acceptor protein]-L-lysine = [E2 ubiquitin-conjugating enzyme]-L-cysteine + [acceptor protein]-N(6)-ubiquitinyl-L-lysine.</text>
        <dbReference type="EC" id="2.3.2.31"/>
    </reaction>
</comment>
<comment type="similarity">
    <text evidence="5">Belongs to the RBR family. Ariadne subfamily.</text>
</comment>
<evidence type="ECO:0000256" key="9">
    <source>
        <dbReference type="ARBA" id="ARBA00022737"/>
    </source>
</evidence>
<accession>A0A5N5GYW8</accession>
<keyword evidence="9" id="KW-0677">Repeat</keyword>
<dbReference type="AlphaFoldDB" id="A0A5N5GYW8"/>
<dbReference type="OrthoDB" id="1161402at2759"/>
<evidence type="ECO:0000256" key="12">
    <source>
        <dbReference type="ARBA" id="ARBA00022833"/>
    </source>
</evidence>
<proteinExistence type="inferred from homology"/>
<comment type="function">
    <text evidence="3">Might act as an E3 ubiquitin-protein ligase, or as part of E3 complex, which accepts ubiquitin from specific E2 ubiquitin-conjugating enzymes and then transfers it to substrates.</text>
</comment>
<keyword evidence="7" id="KW-0808">Transferase</keyword>
<evidence type="ECO:0000256" key="3">
    <source>
        <dbReference type="ARBA" id="ARBA00003976"/>
    </source>
</evidence>
<protein>
    <recommendedName>
        <fullName evidence="6">RBR-type E3 ubiquitin transferase</fullName>
        <ecNumber evidence="6">2.3.2.31</ecNumber>
    </recommendedName>
</protein>
<feature type="region of interest" description="Disordered" evidence="14">
    <location>
        <begin position="1"/>
        <end position="28"/>
    </location>
</feature>
<reference evidence="17 18" key="3">
    <citation type="submission" date="2019-11" db="EMBL/GenBank/DDBJ databases">
        <title>A de novo genome assembly of a pear dwarfing rootstock.</title>
        <authorList>
            <person name="Wang F."/>
            <person name="Wang J."/>
            <person name="Li S."/>
            <person name="Zhang Y."/>
            <person name="Fang M."/>
            <person name="Ma L."/>
            <person name="Zhao Y."/>
            <person name="Jiang S."/>
        </authorList>
    </citation>
    <scope>NUCLEOTIDE SEQUENCE [LARGE SCALE GENOMIC DNA]</scope>
    <source>
        <strain evidence="17">S2</strain>
        <tissue evidence="17">Leaf</tissue>
    </source>
</reference>
<dbReference type="GO" id="GO:0061630">
    <property type="term" value="F:ubiquitin protein ligase activity"/>
    <property type="evidence" value="ECO:0007669"/>
    <property type="project" value="UniProtKB-EC"/>
</dbReference>
<evidence type="ECO:0000256" key="11">
    <source>
        <dbReference type="ARBA" id="ARBA00022786"/>
    </source>
</evidence>
<comment type="pathway">
    <text evidence="4">Protein modification; protein ubiquitination.</text>
</comment>
<evidence type="ECO:0000256" key="10">
    <source>
        <dbReference type="ARBA" id="ARBA00022771"/>
    </source>
</evidence>
<comment type="cofactor">
    <cofactor evidence="2">
        <name>Zn(2+)</name>
        <dbReference type="ChEBI" id="CHEBI:29105"/>
    </cofactor>
</comment>
<evidence type="ECO:0000256" key="5">
    <source>
        <dbReference type="ARBA" id="ARBA00005884"/>
    </source>
</evidence>
<dbReference type="GO" id="GO:0008270">
    <property type="term" value="F:zinc ion binding"/>
    <property type="evidence" value="ECO:0007669"/>
    <property type="project" value="UniProtKB-KW"/>
</dbReference>
<keyword evidence="11" id="KW-0833">Ubl conjugation pathway</keyword>
<dbReference type="Proteomes" id="UP000327157">
    <property type="component" value="Chromosome 15"/>
</dbReference>
<dbReference type="InterPro" id="IPR013083">
    <property type="entry name" value="Znf_RING/FYVE/PHD"/>
</dbReference>
<dbReference type="InterPro" id="IPR044066">
    <property type="entry name" value="TRIAD_supradom"/>
</dbReference>
<dbReference type="InterPro" id="IPR031127">
    <property type="entry name" value="E3_UB_ligase_RBR"/>
</dbReference>
<reference evidence="18" key="2">
    <citation type="submission" date="2019-10" db="EMBL/GenBank/DDBJ databases">
        <title>A de novo genome assembly of a pear dwarfing rootstock.</title>
        <authorList>
            <person name="Wang F."/>
            <person name="Wang J."/>
            <person name="Li S."/>
            <person name="Zhang Y."/>
            <person name="Fang M."/>
            <person name="Ma L."/>
            <person name="Zhao Y."/>
            <person name="Jiang S."/>
        </authorList>
    </citation>
    <scope>NUCLEOTIDE SEQUENCE [LARGE SCALE GENOMIC DNA]</scope>
</reference>
<feature type="domain" description="RING-type" evidence="16">
    <location>
        <begin position="147"/>
        <end position="367"/>
    </location>
</feature>
<gene>
    <name evidence="17" type="ORF">D8674_014149</name>
</gene>
<dbReference type="SMART" id="SM00647">
    <property type="entry name" value="IBR"/>
    <property type="match status" value="1"/>
</dbReference>
<dbReference type="SMART" id="SM00184">
    <property type="entry name" value="RING"/>
    <property type="match status" value="4"/>
</dbReference>
<dbReference type="PROSITE" id="PS00518">
    <property type="entry name" value="ZF_RING_1"/>
    <property type="match status" value="2"/>
</dbReference>
<feature type="domain" description="RING-type" evidence="15">
    <location>
        <begin position="151"/>
        <end position="195"/>
    </location>
</feature>
<feature type="domain" description="RING-type" evidence="15">
    <location>
        <begin position="456"/>
        <end position="502"/>
    </location>
</feature>
<sequence>MGNKVSSGNKRGSSSSKKLSKHISVRTKQTGELHTKEINLGFAQILKKNQHVYTDPTFVCDFCLQLIHLENSFNIKGCTHFYCQECTVKYVDSSLRINVTSIVCPVPDCQGVLDPDHCRQILSSDVIVSWGNALYESVLAPESDIDSTFICDFCVEPVNLKDSFNIKGCTHFYCQGCIVKFIASKLQDNVTCITCPVPDCSGALDIEYCRPIIPEDIFDRWGKALCESVVMDPRRKYLYCPYNSCSALLINEEPEDTSQSVCPHCNREFCAMCKVPWHTEFDCAMFQKLKEKGEDKMLEVLAKNKNWRRCPNCNYYVERNEGCSYILCRSSPFLHRYWIMNASKGEARTFEVMKRSRQPGLAHNRNQTFTCDLCVEQMHKDFIVPIAIYEEWMVEELGKKSNWKRCASCNYYVEKSDGCDNMRCRIMKEKKVRIDWTSGWAPNYRHDDISQSSFICDFCVEPTDVKDIFKIRGCNHFYCRECVVKFIVSKLQDKVTNIKCPVPGCMGMLDLEYCRKILPNNVFDRWRNAVYRKRIMESKTHKYFYRPFKDCSAMLIYKNDMKPSWWLCSRCKGEICASCKDLLFGEQLCFAKEEKANSSKAAMASSSASSSAGYGCAEFQKLSTTKGGRESGDEDKKVDELAMKNKWRRCPDSTVKWDYEWEGRKGSEGASNPCVDVSSSMEIPVVLH</sequence>
<evidence type="ECO:0000256" key="13">
    <source>
        <dbReference type="PROSITE-ProRule" id="PRU00175"/>
    </source>
</evidence>
<dbReference type="Gene3D" id="3.30.40.10">
    <property type="entry name" value="Zinc/RING finger domain, C3HC4 (zinc finger)"/>
    <property type="match status" value="3"/>
</dbReference>
<name>A0A5N5GYW8_9ROSA</name>
<dbReference type="Gene3D" id="1.20.120.1750">
    <property type="match status" value="2"/>
</dbReference>
<evidence type="ECO:0000259" key="16">
    <source>
        <dbReference type="PROSITE" id="PS51873"/>
    </source>
</evidence>
<dbReference type="EMBL" id="SMOL01000401">
    <property type="protein sequence ID" value="KAB2618280.1"/>
    <property type="molecule type" value="Genomic_DNA"/>
</dbReference>
<keyword evidence="12" id="KW-0862">Zinc</keyword>
<keyword evidence="18" id="KW-1185">Reference proteome</keyword>
<evidence type="ECO:0000256" key="4">
    <source>
        <dbReference type="ARBA" id="ARBA00004906"/>
    </source>
</evidence>
<dbReference type="InterPro" id="IPR002867">
    <property type="entry name" value="IBR_dom"/>
</dbReference>
<evidence type="ECO:0000256" key="8">
    <source>
        <dbReference type="ARBA" id="ARBA00022723"/>
    </source>
</evidence>
<dbReference type="EC" id="2.3.2.31" evidence="6"/>
<evidence type="ECO:0000313" key="17">
    <source>
        <dbReference type="EMBL" id="KAB2618280.1"/>
    </source>
</evidence>
<dbReference type="PANTHER" id="PTHR11685">
    <property type="entry name" value="RBR FAMILY RING FINGER AND IBR DOMAIN-CONTAINING"/>
    <property type="match status" value="1"/>
</dbReference>
<evidence type="ECO:0000256" key="2">
    <source>
        <dbReference type="ARBA" id="ARBA00001947"/>
    </source>
</evidence>
<evidence type="ECO:0000259" key="15">
    <source>
        <dbReference type="PROSITE" id="PS50089"/>
    </source>
</evidence>
<keyword evidence="10 13" id="KW-0863">Zinc-finger</keyword>
<dbReference type="UniPathway" id="UPA00143"/>
<organism evidence="17 18">
    <name type="scientific">Pyrus ussuriensis x Pyrus communis</name>
    <dbReference type="NCBI Taxonomy" id="2448454"/>
    <lineage>
        <taxon>Eukaryota</taxon>
        <taxon>Viridiplantae</taxon>
        <taxon>Streptophyta</taxon>
        <taxon>Embryophyta</taxon>
        <taxon>Tracheophyta</taxon>
        <taxon>Spermatophyta</taxon>
        <taxon>Magnoliopsida</taxon>
        <taxon>eudicotyledons</taxon>
        <taxon>Gunneridae</taxon>
        <taxon>Pentapetalae</taxon>
        <taxon>rosids</taxon>
        <taxon>fabids</taxon>
        <taxon>Rosales</taxon>
        <taxon>Rosaceae</taxon>
        <taxon>Amygdaloideae</taxon>
        <taxon>Maleae</taxon>
        <taxon>Pyrus</taxon>
    </lineage>
</organism>
<evidence type="ECO:0000256" key="7">
    <source>
        <dbReference type="ARBA" id="ARBA00022679"/>
    </source>
</evidence>
<evidence type="ECO:0000256" key="6">
    <source>
        <dbReference type="ARBA" id="ARBA00012251"/>
    </source>
</evidence>
<feature type="domain" description="RING-type" evidence="15">
    <location>
        <begin position="60"/>
        <end position="106"/>
    </location>
</feature>
<evidence type="ECO:0000313" key="18">
    <source>
        <dbReference type="Proteomes" id="UP000327157"/>
    </source>
</evidence>
<dbReference type="Pfam" id="PF01485">
    <property type="entry name" value="IBR"/>
    <property type="match status" value="1"/>
</dbReference>
<evidence type="ECO:0000256" key="1">
    <source>
        <dbReference type="ARBA" id="ARBA00001798"/>
    </source>
</evidence>